<evidence type="ECO:0000259" key="2">
    <source>
        <dbReference type="Pfam" id="PF00534"/>
    </source>
</evidence>
<reference evidence="3 4" key="1">
    <citation type="submission" date="2018-12" db="EMBL/GenBank/DDBJ databases">
        <title>Complete genome sequence of Iodobacter sp. H11R3.</title>
        <authorList>
            <person name="Bae J.-W."/>
        </authorList>
    </citation>
    <scope>NUCLEOTIDE SEQUENCE [LARGE SCALE GENOMIC DNA]</scope>
    <source>
        <strain evidence="3 4">H11R3</strain>
    </source>
</reference>
<dbReference type="Gene3D" id="3.40.50.2000">
    <property type="entry name" value="Glycogen Phosphorylase B"/>
    <property type="match status" value="1"/>
</dbReference>
<dbReference type="OrthoDB" id="433681at2"/>
<dbReference type="Proteomes" id="UP000282438">
    <property type="component" value="Chromosome"/>
</dbReference>
<dbReference type="AlphaFoldDB" id="A0A3S8ZPH9"/>
<dbReference type="GO" id="GO:0016757">
    <property type="term" value="F:glycosyltransferase activity"/>
    <property type="evidence" value="ECO:0007669"/>
    <property type="project" value="InterPro"/>
</dbReference>
<dbReference type="PANTHER" id="PTHR46401">
    <property type="entry name" value="GLYCOSYLTRANSFERASE WBBK-RELATED"/>
    <property type="match status" value="1"/>
</dbReference>
<dbReference type="InterPro" id="IPR001296">
    <property type="entry name" value="Glyco_trans_1"/>
</dbReference>
<dbReference type="GO" id="GO:0009103">
    <property type="term" value="P:lipopolysaccharide biosynthetic process"/>
    <property type="evidence" value="ECO:0007669"/>
    <property type="project" value="TreeGrafter"/>
</dbReference>
<evidence type="ECO:0000256" key="1">
    <source>
        <dbReference type="ARBA" id="ARBA00022679"/>
    </source>
</evidence>
<dbReference type="RefSeq" id="WP_125971335.1">
    <property type="nucleotide sequence ID" value="NZ_CP034433.1"/>
</dbReference>
<gene>
    <name evidence="3" type="ORF">EJO50_01970</name>
</gene>
<feature type="domain" description="Glycosyl transferase family 1" evidence="2">
    <location>
        <begin position="174"/>
        <end position="317"/>
    </location>
</feature>
<organism evidence="3 4">
    <name type="scientific">Iodobacter ciconiae</name>
    <dbReference type="NCBI Taxonomy" id="2496266"/>
    <lineage>
        <taxon>Bacteria</taxon>
        <taxon>Pseudomonadati</taxon>
        <taxon>Pseudomonadota</taxon>
        <taxon>Betaproteobacteria</taxon>
        <taxon>Neisseriales</taxon>
        <taxon>Chitinibacteraceae</taxon>
        <taxon>Iodobacter</taxon>
    </lineage>
</organism>
<evidence type="ECO:0000313" key="4">
    <source>
        <dbReference type="Proteomes" id="UP000282438"/>
    </source>
</evidence>
<evidence type="ECO:0000313" key="3">
    <source>
        <dbReference type="EMBL" id="AZN35363.1"/>
    </source>
</evidence>
<keyword evidence="4" id="KW-1185">Reference proteome</keyword>
<dbReference type="SUPFAM" id="SSF53756">
    <property type="entry name" value="UDP-Glycosyltransferase/glycogen phosphorylase"/>
    <property type="match status" value="1"/>
</dbReference>
<sequence length="359" mass="40679">MKDVNQEKPSVIVDFSHMGRKITGIERISEELFSAAVLKQFNVMHTRPATALGMIKAQWLDIPLLARKNPQAQLLFPGFPPSILISMLFGKRVVPYIHDLFLLERPKELNIRARLYMRPSFIYAIKNLKIFFVNSQTTADHLAKVARPDARIYKLRPRAENIFKFEFKERYLPEGNTALKIVMLGTLEPRKNYLFAAKITQQLSAQLGRPVELHISGREGWGGVPEMLKPYSHVQYHGYLAMDELRNLVDSSHLFLCTSLDEGLGLPLLEVLYSGIPIIASDIAVFNEVTANTRSILISNSNEAAACQAIVAKLADGQFFEASGRDAKNAIEMWNAQVLKDKELVFSRVLAKWMDTEEY</sequence>
<dbReference type="KEGG" id="iod:EJO50_01970"/>
<dbReference type="Pfam" id="PF00534">
    <property type="entry name" value="Glycos_transf_1"/>
    <property type="match status" value="1"/>
</dbReference>
<keyword evidence="1 3" id="KW-0808">Transferase</keyword>
<proteinExistence type="predicted"/>
<accession>A0A3S8ZPH9</accession>
<dbReference type="PANTHER" id="PTHR46401:SF2">
    <property type="entry name" value="GLYCOSYLTRANSFERASE WBBK-RELATED"/>
    <property type="match status" value="1"/>
</dbReference>
<name>A0A3S8ZPH9_9NEIS</name>
<protein>
    <submittedName>
        <fullName evidence="3">Glycosyltransferase</fullName>
    </submittedName>
</protein>
<dbReference type="EMBL" id="CP034433">
    <property type="protein sequence ID" value="AZN35363.1"/>
    <property type="molecule type" value="Genomic_DNA"/>
</dbReference>